<dbReference type="AlphaFoldDB" id="A0A6N3X8C5"/>
<comment type="caution">
    <text evidence="1">The sequence shown here is derived from an EMBL/GenBank/DDBJ whole genome shotgun (WGS) entry which is preliminary data.</text>
</comment>
<sequence length="62" mass="7117">MKPSIPTVPCRRFGRTELQIPVLSLGGMRFQQSWSDLGWEQIPDDNQANVEALLRRTRHLGI</sequence>
<reference evidence="1 2" key="1">
    <citation type="submission" date="2015-01" db="EMBL/GenBank/DDBJ databases">
        <title>Lifestyle Evolution in Cyanobacterial Symbionts of Sponges.</title>
        <authorList>
            <person name="Burgsdorf I."/>
            <person name="Slaby B.M."/>
            <person name="Handley K.M."/>
            <person name="Haber M."/>
            <person name="Blom J."/>
            <person name="Marshall C.W."/>
            <person name="Gilbert J.A."/>
            <person name="Hentschel U."/>
            <person name="Steindler L."/>
        </authorList>
    </citation>
    <scope>NUCLEOTIDE SEQUENCE [LARGE SCALE GENOMIC DNA]</scope>
    <source>
        <strain evidence="1">142</strain>
    </source>
</reference>
<gene>
    <name evidence="1" type="ORF">TH68_00805</name>
</gene>
<dbReference type="EMBL" id="JXUO01000020">
    <property type="protein sequence ID" value="KKZ15354.1"/>
    <property type="molecule type" value="Genomic_DNA"/>
</dbReference>
<accession>A0A6N3X8C5</accession>
<dbReference type="Proteomes" id="UP000035054">
    <property type="component" value="Unassembled WGS sequence"/>
</dbReference>
<evidence type="ECO:0000313" key="1">
    <source>
        <dbReference type="EMBL" id="KKZ15354.1"/>
    </source>
</evidence>
<feature type="non-terminal residue" evidence="1">
    <location>
        <position position="62"/>
    </location>
</feature>
<proteinExistence type="predicted"/>
<name>A0A6N3X8C5_9SYNE</name>
<organism evidence="1 2">
    <name type="scientific">Candidatus Synechococcus spongiarum 142</name>
    <dbReference type="NCBI Taxonomy" id="1608213"/>
    <lineage>
        <taxon>Bacteria</taxon>
        <taxon>Bacillati</taxon>
        <taxon>Cyanobacteriota</taxon>
        <taxon>Cyanophyceae</taxon>
        <taxon>Synechococcales</taxon>
        <taxon>Synechococcaceae</taxon>
        <taxon>Synechococcus</taxon>
    </lineage>
</organism>
<protein>
    <submittedName>
        <fullName evidence="1">Aldo/keto reductase</fullName>
    </submittedName>
</protein>
<evidence type="ECO:0000313" key="2">
    <source>
        <dbReference type="Proteomes" id="UP000035054"/>
    </source>
</evidence>